<reference evidence="1" key="1">
    <citation type="submission" date="2009-07" db="EMBL/GenBank/DDBJ databases">
        <authorList>
            <person name="Weinstock G."/>
            <person name="Sodergren E."/>
            <person name="Clifton S."/>
            <person name="Fulton L."/>
            <person name="Fulton B."/>
            <person name="Courtney L."/>
            <person name="Fronick C."/>
            <person name="Harrison M."/>
            <person name="Strong C."/>
            <person name="Farmer C."/>
            <person name="Delahaunty K."/>
            <person name="Markovic C."/>
            <person name="Hall O."/>
            <person name="Minx P."/>
            <person name="Tomlinson C."/>
            <person name="Mitreva M."/>
            <person name="Nelson J."/>
            <person name="Hou S."/>
            <person name="Wollam A."/>
            <person name="Pepin K.H."/>
            <person name="Johnson M."/>
            <person name="Bhonagiri V."/>
            <person name="Nash W.E."/>
            <person name="Warren W."/>
            <person name="Chinwalla A."/>
            <person name="Mardis E.R."/>
            <person name="Wilson R.K."/>
        </authorList>
    </citation>
    <scope>NUCLEOTIDE SEQUENCE [LARGE SCALE GENOMIC DNA]</scope>
    <source>
        <strain evidence="1">DSM 14469</strain>
    </source>
</reference>
<protein>
    <submittedName>
        <fullName evidence="1">Uncharacterized protein</fullName>
    </submittedName>
</protein>
<keyword evidence="2" id="KW-1185">Reference proteome</keyword>
<comment type="caution">
    <text evidence="1">The sequence shown here is derived from an EMBL/GenBank/DDBJ whole genome shotgun (WGS) entry which is preliminary data.</text>
</comment>
<organism evidence="1 2">
    <name type="scientific">Marvinbryantia formatexigens DSM 14469</name>
    <dbReference type="NCBI Taxonomy" id="478749"/>
    <lineage>
        <taxon>Bacteria</taxon>
        <taxon>Bacillati</taxon>
        <taxon>Bacillota</taxon>
        <taxon>Clostridia</taxon>
        <taxon>Lachnospirales</taxon>
        <taxon>Lachnospiraceae</taxon>
        <taxon>Marvinbryantia</taxon>
    </lineage>
</organism>
<proteinExistence type="predicted"/>
<dbReference type="Proteomes" id="UP000005561">
    <property type="component" value="Unassembled WGS sequence"/>
</dbReference>
<sequence length="56" mass="6446">MNQSCRLNRHLPAPFLHPSIFSSKLPAGFFAALSHFSLFPAKLSHNFFYLIIKNRN</sequence>
<dbReference type="AlphaFoldDB" id="C6L8X6"/>
<accession>C6L8X6</accession>
<gene>
    <name evidence="1" type="ORF">BRYFOR_05066</name>
</gene>
<evidence type="ECO:0000313" key="1">
    <source>
        <dbReference type="EMBL" id="EET62716.1"/>
    </source>
</evidence>
<dbReference type="EMBL" id="ACCL02000001">
    <property type="protein sequence ID" value="EET62716.1"/>
    <property type="molecule type" value="Genomic_DNA"/>
</dbReference>
<evidence type="ECO:0000313" key="2">
    <source>
        <dbReference type="Proteomes" id="UP000005561"/>
    </source>
</evidence>
<name>C6L8X6_9FIRM</name>